<keyword evidence="1" id="KW-1133">Transmembrane helix</keyword>
<evidence type="ECO:0000256" key="1">
    <source>
        <dbReference type="SAM" id="Phobius"/>
    </source>
</evidence>
<keyword evidence="1" id="KW-0472">Membrane</keyword>
<name>A0ABS7NEJ9_9RHOB</name>
<dbReference type="Pfam" id="PF16083">
    <property type="entry name" value="Phage_holin_3_3"/>
    <property type="match status" value="1"/>
</dbReference>
<reference evidence="2 3" key="1">
    <citation type="submission" date="2021-06" db="EMBL/GenBank/DDBJ databases">
        <title>50 bacteria genomes isolated from Dapeng, Shenzhen, China.</title>
        <authorList>
            <person name="Zheng W."/>
            <person name="Yu S."/>
            <person name="Huang Y."/>
        </authorList>
    </citation>
    <scope>NUCLEOTIDE SEQUENCE [LARGE SCALE GENOMIC DNA]</scope>
    <source>
        <strain evidence="2 3">DP1N14-2</strain>
    </source>
</reference>
<evidence type="ECO:0000313" key="3">
    <source>
        <dbReference type="Proteomes" id="UP000766629"/>
    </source>
</evidence>
<comment type="caution">
    <text evidence="2">The sequence shown here is derived from an EMBL/GenBank/DDBJ whole genome shotgun (WGS) entry which is preliminary data.</text>
</comment>
<keyword evidence="3" id="KW-1185">Reference proteome</keyword>
<keyword evidence="1" id="KW-0812">Transmembrane</keyword>
<dbReference type="RefSeq" id="WP_222507330.1">
    <property type="nucleotide sequence ID" value="NZ_JAHVJA010000001.1"/>
</dbReference>
<accession>A0ABS7NEJ9</accession>
<proteinExistence type="predicted"/>
<organism evidence="2 3">
    <name type="scientific">Leisingera daeponensis</name>
    <dbReference type="NCBI Taxonomy" id="405746"/>
    <lineage>
        <taxon>Bacteria</taxon>
        <taxon>Pseudomonadati</taxon>
        <taxon>Pseudomonadota</taxon>
        <taxon>Alphaproteobacteria</taxon>
        <taxon>Rhodobacterales</taxon>
        <taxon>Roseobacteraceae</taxon>
        <taxon>Leisingera</taxon>
    </lineage>
</organism>
<feature type="transmembrane region" description="Helical" evidence="1">
    <location>
        <begin position="6"/>
        <end position="27"/>
    </location>
</feature>
<evidence type="ECO:0000313" key="2">
    <source>
        <dbReference type="EMBL" id="MBY6138516.1"/>
    </source>
</evidence>
<gene>
    <name evidence="2" type="ORF">KUV26_03630</name>
</gene>
<dbReference type="EMBL" id="JAHVJA010000001">
    <property type="protein sequence ID" value="MBY6138516.1"/>
    <property type="molecule type" value="Genomic_DNA"/>
</dbReference>
<sequence>MDETGFVGWLSSVMGGAATTLFGAAMGRLMWHSSEVRKGQRRFVGPELIWEIPVALGMAIIGEAIARYIDAGATVSTGIVALAAYIGPRGAEVLLTKWLNRSAP</sequence>
<protein>
    <submittedName>
        <fullName evidence="2">Phage holin family protein</fullName>
    </submittedName>
</protein>
<dbReference type="Proteomes" id="UP000766629">
    <property type="component" value="Unassembled WGS sequence"/>
</dbReference>
<dbReference type="InterPro" id="IPR032126">
    <property type="entry name" value="LydA_holin"/>
</dbReference>